<protein>
    <submittedName>
        <fullName evidence="3">Uncharacterized protein</fullName>
    </submittedName>
</protein>
<organism evidence="3 4">
    <name type="scientific">Tanacetum coccineum</name>
    <dbReference type="NCBI Taxonomy" id="301880"/>
    <lineage>
        <taxon>Eukaryota</taxon>
        <taxon>Viridiplantae</taxon>
        <taxon>Streptophyta</taxon>
        <taxon>Embryophyta</taxon>
        <taxon>Tracheophyta</taxon>
        <taxon>Spermatophyta</taxon>
        <taxon>Magnoliopsida</taxon>
        <taxon>eudicotyledons</taxon>
        <taxon>Gunneridae</taxon>
        <taxon>Pentapetalae</taxon>
        <taxon>asterids</taxon>
        <taxon>campanulids</taxon>
        <taxon>Asterales</taxon>
        <taxon>Asteraceae</taxon>
        <taxon>Asteroideae</taxon>
        <taxon>Anthemideae</taxon>
        <taxon>Anthemidinae</taxon>
        <taxon>Tanacetum</taxon>
    </lineage>
</organism>
<evidence type="ECO:0000256" key="2">
    <source>
        <dbReference type="SAM" id="MobiDB-lite"/>
    </source>
</evidence>
<comment type="caution">
    <text evidence="3">The sequence shown here is derived from an EMBL/GenBank/DDBJ whole genome shotgun (WGS) entry which is preliminary data.</text>
</comment>
<feature type="compositionally biased region" description="Acidic residues" evidence="2">
    <location>
        <begin position="120"/>
        <end position="144"/>
    </location>
</feature>
<gene>
    <name evidence="3" type="ORF">Tco_0824041</name>
</gene>
<feature type="region of interest" description="Disordered" evidence="2">
    <location>
        <begin position="445"/>
        <end position="492"/>
    </location>
</feature>
<accession>A0ABQ5AMN1</accession>
<proteinExistence type="predicted"/>
<feature type="coiled-coil region" evidence="1">
    <location>
        <begin position="354"/>
        <end position="381"/>
    </location>
</feature>
<evidence type="ECO:0000313" key="4">
    <source>
        <dbReference type="Proteomes" id="UP001151760"/>
    </source>
</evidence>
<sequence length="690" mass="77966">MLLVIRLQNQNLQRRKLILNHLPRRSLLKLLKEKRIKTSAKGDKAAKMKQYATKSKGLTVLSEVALSEADQMKLVTKRSKKEFYSSHVSGSGDGVDIQSKVPDEQQHTASSTNEGAGDKPEEENDEHDNANDNDDEDDNQENDSGETKSDDDRDNFVHPNLSTYKSDDQEKEKEEEKANDDDEVSSNRKVSTPSDYEILDEKENQEDDDNVMGGEQENEEDEELYGYLNLNLDKQDVEMTDAQTNQETEEVHVTLTTEPPVVQQQSSSVSLNLVSKFINPSSDTCIDSILNPNIQLDIPVNVSVSATTETPSSDTIIPQPPILIIQSQQQTHDTTTTTTIPTTTLPEIPNFASLFGFKRRVSSLETELAELKQTNQFAEALSFILGIVDNYLASKMKDAVNVAVRLQSNKLREEAQAENDEFLKQIDSNINAIIKDQVKAKVSKIMPKVEKRSGKEESSKEATQKKSKSTSSSKGASRSQPKSLGKSTQAEEHCLRVDDLEEPLYQEFNTGNDDVSPVREIIAVDERLWNPSGTQSLFNEFLVTPIDFSAFITNRLKLNNLAQDVLTVPTYDLMKGTYWHNPEGRPYPHDLSKPVPLIQNARGHQVIPFDHFINNDLEYLKGWSLSQKYTTPLTKMKAADYGHVKWIKDKVPISIWSPAQVVYDKHAYWGTYHWDQNVRDSMDMLPTWKL</sequence>
<dbReference type="EMBL" id="BQNB010012381">
    <property type="protein sequence ID" value="GJT02872.1"/>
    <property type="molecule type" value="Genomic_DNA"/>
</dbReference>
<name>A0ABQ5AMN1_9ASTR</name>
<feature type="region of interest" description="Disordered" evidence="2">
    <location>
        <begin position="77"/>
        <end position="219"/>
    </location>
</feature>
<evidence type="ECO:0000313" key="3">
    <source>
        <dbReference type="EMBL" id="GJT02872.1"/>
    </source>
</evidence>
<feature type="compositionally biased region" description="Acidic residues" evidence="2">
    <location>
        <begin position="197"/>
        <end position="219"/>
    </location>
</feature>
<feature type="compositionally biased region" description="Basic and acidic residues" evidence="2">
    <location>
        <begin position="145"/>
        <end position="156"/>
    </location>
</feature>
<reference evidence="3" key="1">
    <citation type="journal article" date="2022" name="Int. J. Mol. Sci.">
        <title>Draft Genome of Tanacetum Coccineum: Genomic Comparison of Closely Related Tanacetum-Family Plants.</title>
        <authorList>
            <person name="Yamashiro T."/>
            <person name="Shiraishi A."/>
            <person name="Nakayama K."/>
            <person name="Satake H."/>
        </authorList>
    </citation>
    <scope>NUCLEOTIDE SEQUENCE</scope>
</reference>
<keyword evidence="4" id="KW-1185">Reference proteome</keyword>
<keyword evidence="1" id="KW-0175">Coiled coil</keyword>
<feature type="compositionally biased region" description="Low complexity" evidence="2">
    <location>
        <begin position="469"/>
        <end position="480"/>
    </location>
</feature>
<feature type="compositionally biased region" description="Basic and acidic residues" evidence="2">
    <location>
        <begin position="447"/>
        <end position="464"/>
    </location>
</feature>
<feature type="compositionally biased region" description="Low complexity" evidence="2">
    <location>
        <begin position="85"/>
        <end position="96"/>
    </location>
</feature>
<dbReference type="Proteomes" id="UP001151760">
    <property type="component" value="Unassembled WGS sequence"/>
</dbReference>
<feature type="compositionally biased region" description="Basic and acidic residues" evidence="2">
    <location>
        <begin position="165"/>
        <end position="176"/>
    </location>
</feature>
<evidence type="ECO:0000256" key="1">
    <source>
        <dbReference type="SAM" id="Coils"/>
    </source>
</evidence>
<reference evidence="3" key="2">
    <citation type="submission" date="2022-01" db="EMBL/GenBank/DDBJ databases">
        <authorList>
            <person name="Yamashiro T."/>
            <person name="Shiraishi A."/>
            <person name="Satake H."/>
            <person name="Nakayama K."/>
        </authorList>
    </citation>
    <scope>NUCLEOTIDE SEQUENCE</scope>
</reference>